<dbReference type="Proteomes" id="UP000663131">
    <property type="component" value="Chromosome 8"/>
</dbReference>
<protein>
    <recommendedName>
        <fullName evidence="2">tRNA (adenine(58)-N(1))-methyltransferase catalytic subunit TRM61</fullName>
        <ecNumber evidence="1">2.1.1.220</ecNumber>
    </recommendedName>
    <alternativeName>
        <fullName evidence="3">tRNA(m1A58)-methyltransferase subunit TRM61</fullName>
    </alternativeName>
</protein>
<evidence type="ECO:0000313" key="6">
    <source>
        <dbReference type="Proteomes" id="UP000663131"/>
    </source>
</evidence>
<dbReference type="KEGG" id="bbrx:BRETT_000485"/>
<organism evidence="5 6">
    <name type="scientific">Dekkera bruxellensis</name>
    <name type="common">Brettanomyces custersii</name>
    <dbReference type="NCBI Taxonomy" id="5007"/>
    <lineage>
        <taxon>Eukaryota</taxon>
        <taxon>Fungi</taxon>
        <taxon>Dikarya</taxon>
        <taxon>Ascomycota</taxon>
        <taxon>Saccharomycotina</taxon>
        <taxon>Pichiomycetes</taxon>
        <taxon>Pichiales</taxon>
        <taxon>Pichiaceae</taxon>
        <taxon>Brettanomyces</taxon>
    </lineage>
</organism>
<dbReference type="InterPro" id="IPR029063">
    <property type="entry name" value="SAM-dependent_MTases_sf"/>
</dbReference>
<evidence type="ECO:0000256" key="3">
    <source>
        <dbReference type="ARBA" id="ARBA00033309"/>
    </source>
</evidence>
<dbReference type="SUPFAM" id="SSF53335">
    <property type="entry name" value="S-adenosyl-L-methionine-dependent methyltransferases"/>
    <property type="match status" value="1"/>
</dbReference>
<dbReference type="EC" id="2.1.1.220" evidence="1"/>
<name>A0A871RDZ5_DEKBR</name>
<dbReference type="PROSITE" id="PS51620">
    <property type="entry name" value="SAM_TRM61"/>
    <property type="match status" value="1"/>
</dbReference>
<reference evidence="5" key="1">
    <citation type="submission" date="2020-10" db="EMBL/GenBank/DDBJ databases">
        <authorList>
            <person name="Palmer J.M."/>
        </authorList>
    </citation>
    <scope>NUCLEOTIDE SEQUENCE</scope>
    <source>
        <strain evidence="5">UCD 2041</strain>
    </source>
</reference>
<dbReference type="GO" id="GO:0030488">
    <property type="term" value="P:tRNA methylation"/>
    <property type="evidence" value="ECO:0007669"/>
    <property type="project" value="InterPro"/>
</dbReference>
<gene>
    <name evidence="5" type="ORF">BRETT_000485</name>
</gene>
<evidence type="ECO:0000256" key="1">
    <source>
        <dbReference type="ARBA" id="ARBA00012796"/>
    </source>
</evidence>
<evidence type="ECO:0000256" key="4">
    <source>
        <dbReference type="SAM" id="MobiDB-lite"/>
    </source>
</evidence>
<reference evidence="5" key="2">
    <citation type="journal article" name="BMC Genomics">
        <title>New genome assemblies reveal patterns of domestication and adaptation across Brettanomyces (Dekkera) species.</title>
        <authorList>
            <person name="Roach M.J."/>
            <person name="Borneman A.R."/>
        </authorList>
    </citation>
    <scope>NUCLEOTIDE SEQUENCE</scope>
    <source>
        <strain evidence="5">UCD 2041</strain>
    </source>
</reference>
<dbReference type="GeneID" id="64572410"/>
<dbReference type="Gene3D" id="3.10.330.20">
    <property type="match status" value="1"/>
</dbReference>
<accession>A0A871RDZ5</accession>
<sequence length="439" mass="48637">MLRFVRGYATKFRPGDLVIIRPLRKGVTPKKWLSNALEPGKKLNIDTGSFPHEEIIGTYPRSRIYETRGKKLFKYIVSAPTTEEYINMTGRDAQPIYPYDASSMVALADIHMDFPEVDAAGNLVNPPFQYFEAGTGHGSLTLQICKAIHSANAYAKFSGDPAKRGAILHSLDCNERHSKTGQRTIAHFHNGMYKSDVEFHIAESPSEWLENEASEWRALWPRENEESGLEEKQAFLSGAFLDMGGFEKHLETVSKNLLLDAPLLIFCPSLTQVMDALKLIDANPGIRLQFVRTIQLPPGVGGGLKEWDTRKTFIKATGEEGWVCRPKVGIRVCGGGFILIFKKPTLNIDIQKELQEIKDYIPEPKEEYAPGVSSEDMSKNSSQAVSKDASVELSTDSTSGTPKDEHSVQAANANADKPEKTKDDVSEHHTSHSNADGSS</sequence>
<dbReference type="Gene3D" id="3.40.50.150">
    <property type="entry name" value="Vaccinia Virus protein VP39"/>
    <property type="match status" value="1"/>
</dbReference>
<dbReference type="InterPro" id="IPR014816">
    <property type="entry name" value="tRNA_MeTrfase_Gcd14"/>
</dbReference>
<dbReference type="GO" id="GO:0160107">
    <property type="term" value="F:tRNA (adenine(58)-N1)-methyltransferase activity"/>
    <property type="evidence" value="ECO:0007669"/>
    <property type="project" value="UniProtKB-EC"/>
</dbReference>
<evidence type="ECO:0000256" key="2">
    <source>
        <dbReference type="ARBA" id="ARBA00015963"/>
    </source>
</evidence>
<dbReference type="PANTHER" id="PTHR12133">
    <property type="entry name" value="TRNA (ADENINE(58)-N(1))-METHYLTRANSFERASE"/>
    <property type="match status" value="1"/>
</dbReference>
<feature type="compositionally biased region" description="Polar residues" evidence="4">
    <location>
        <begin position="392"/>
        <end position="401"/>
    </location>
</feature>
<dbReference type="AlphaFoldDB" id="A0A871RDZ5"/>
<dbReference type="GO" id="GO:0005739">
    <property type="term" value="C:mitochondrion"/>
    <property type="evidence" value="ECO:0007669"/>
    <property type="project" value="TreeGrafter"/>
</dbReference>
<proteinExistence type="predicted"/>
<dbReference type="EMBL" id="CP063136">
    <property type="protein sequence ID" value="QOU20771.1"/>
    <property type="molecule type" value="Genomic_DNA"/>
</dbReference>
<feature type="compositionally biased region" description="Basic and acidic residues" evidence="4">
    <location>
        <begin position="416"/>
        <end position="430"/>
    </location>
</feature>
<dbReference type="RefSeq" id="XP_041137264.1">
    <property type="nucleotide sequence ID" value="XM_041279050.1"/>
</dbReference>
<dbReference type="GO" id="GO:0031515">
    <property type="term" value="C:tRNA (m1A) methyltransferase complex"/>
    <property type="evidence" value="ECO:0007669"/>
    <property type="project" value="InterPro"/>
</dbReference>
<evidence type="ECO:0000313" key="5">
    <source>
        <dbReference type="EMBL" id="QOU20771.1"/>
    </source>
</evidence>
<dbReference type="OrthoDB" id="5585464at2759"/>
<dbReference type="PANTHER" id="PTHR12133:SF1">
    <property type="entry name" value="TRNA (ADENINE(58)-N(1))-METHYLTRANSFERASE, MITOCHONDRIAL"/>
    <property type="match status" value="1"/>
</dbReference>
<feature type="region of interest" description="Disordered" evidence="4">
    <location>
        <begin position="366"/>
        <end position="439"/>
    </location>
</feature>